<feature type="transmembrane region" description="Helical" evidence="1">
    <location>
        <begin position="142"/>
        <end position="167"/>
    </location>
</feature>
<comment type="caution">
    <text evidence="2">The sequence shown here is derived from an EMBL/GenBank/DDBJ whole genome shotgun (WGS) entry which is preliminary data.</text>
</comment>
<proteinExistence type="predicted"/>
<evidence type="ECO:0000313" key="3">
    <source>
        <dbReference type="Proteomes" id="UP001501447"/>
    </source>
</evidence>
<feature type="transmembrane region" description="Helical" evidence="1">
    <location>
        <begin position="103"/>
        <end position="121"/>
    </location>
</feature>
<dbReference type="Proteomes" id="UP001501447">
    <property type="component" value="Unassembled WGS sequence"/>
</dbReference>
<feature type="transmembrane region" description="Helical" evidence="1">
    <location>
        <begin position="208"/>
        <end position="227"/>
    </location>
</feature>
<reference evidence="3" key="1">
    <citation type="journal article" date="2019" name="Int. J. Syst. Evol. Microbiol.">
        <title>The Global Catalogue of Microorganisms (GCM) 10K type strain sequencing project: providing services to taxonomists for standard genome sequencing and annotation.</title>
        <authorList>
            <consortium name="The Broad Institute Genomics Platform"/>
            <consortium name="The Broad Institute Genome Sequencing Center for Infectious Disease"/>
            <person name="Wu L."/>
            <person name="Ma J."/>
        </authorList>
    </citation>
    <scope>NUCLEOTIDE SEQUENCE [LARGE SCALE GENOMIC DNA]</scope>
    <source>
        <strain evidence="3">JCM 16373</strain>
    </source>
</reference>
<keyword evidence="1" id="KW-0812">Transmembrane</keyword>
<organism evidence="2 3">
    <name type="scientific">Streptomyces axinellae</name>
    <dbReference type="NCBI Taxonomy" id="552788"/>
    <lineage>
        <taxon>Bacteria</taxon>
        <taxon>Bacillati</taxon>
        <taxon>Actinomycetota</taxon>
        <taxon>Actinomycetes</taxon>
        <taxon>Kitasatosporales</taxon>
        <taxon>Streptomycetaceae</taxon>
        <taxon>Streptomyces</taxon>
    </lineage>
</organism>
<dbReference type="EMBL" id="BAAARJ010000007">
    <property type="protein sequence ID" value="GAA2611289.1"/>
    <property type="molecule type" value="Genomic_DNA"/>
</dbReference>
<name>A0ABP6CAX7_9ACTN</name>
<keyword evidence="1" id="KW-1133">Transmembrane helix</keyword>
<keyword evidence="1" id="KW-0472">Membrane</keyword>
<evidence type="ECO:0000256" key="1">
    <source>
        <dbReference type="SAM" id="Phobius"/>
    </source>
</evidence>
<accession>A0ABP6CAX7</accession>
<protein>
    <submittedName>
        <fullName evidence="2">ABC transporter permease</fullName>
    </submittedName>
</protein>
<keyword evidence="3" id="KW-1185">Reference proteome</keyword>
<feature type="transmembrane region" description="Helical" evidence="1">
    <location>
        <begin position="60"/>
        <end position="83"/>
    </location>
</feature>
<gene>
    <name evidence="2" type="ORF">GCM10009863_26120</name>
</gene>
<feature type="transmembrane region" description="Helical" evidence="1">
    <location>
        <begin position="277"/>
        <end position="296"/>
    </location>
</feature>
<feature type="transmembrane region" description="Helical" evidence="1">
    <location>
        <begin position="179"/>
        <end position="201"/>
    </location>
</feature>
<evidence type="ECO:0000313" key="2">
    <source>
        <dbReference type="EMBL" id="GAA2611289.1"/>
    </source>
</evidence>
<dbReference type="RefSeq" id="WP_344565406.1">
    <property type="nucleotide sequence ID" value="NZ_BAAARJ010000007.1"/>
</dbReference>
<sequence>MSPEPTAPAPAAQRGQDVIHDIGYRGYEGPRLGRSYARRSLFIQTLRGAYGLGRSAKSKVLPMLLFAVVCLPAAIVVAVAAVAKTDHLQVGYAEYVLMLQPVLGIYLAAVAPQAISLDLRFKTTPLYFSRPIKHSDYVTAKYAAISGALFLFTAAPVLIMYIGSLLVKLDISEQTEGAAQGLVFCALFALLHAAIASCIAALTPRRGFGIAAIIVVITVPFFLINALQEIAGASDNRSAIAWLGLGSPGTLMDGIQDKFLGGASGFPLDATPDAAQGVIYLLVFVALSAGAYALLLRRYRKAGL</sequence>